<reference evidence="3" key="1">
    <citation type="submission" date="2020-02" db="EMBL/GenBank/DDBJ databases">
        <authorList>
            <person name="Meier V. D."/>
        </authorList>
    </citation>
    <scope>NUCLEOTIDE SEQUENCE</scope>
    <source>
        <strain evidence="3">AVDCRST_MAG94</strain>
    </source>
</reference>
<dbReference type="EMBL" id="CADCTY010002333">
    <property type="protein sequence ID" value="CAA9417500.1"/>
    <property type="molecule type" value="Genomic_DNA"/>
</dbReference>
<gene>
    <name evidence="3" type="ORF">AVDCRST_MAG94-6782</name>
</gene>
<dbReference type="AlphaFoldDB" id="A0A6J4PRH6"/>
<evidence type="ECO:0000259" key="2">
    <source>
        <dbReference type="PROSITE" id="PS51903"/>
    </source>
</evidence>
<evidence type="ECO:0000313" key="3">
    <source>
        <dbReference type="EMBL" id="CAA9417500.1"/>
    </source>
</evidence>
<protein>
    <submittedName>
        <fullName evidence="3">ClpB protein</fullName>
    </submittedName>
</protein>
<name>A0A6J4PRH6_9CYAN</name>
<dbReference type="Gene3D" id="1.10.1780.10">
    <property type="entry name" value="Clp, N-terminal domain"/>
    <property type="match status" value="1"/>
</dbReference>
<keyword evidence="1" id="KW-0677">Repeat</keyword>
<dbReference type="InterPro" id="IPR004176">
    <property type="entry name" value="Clp_R_N"/>
</dbReference>
<accession>A0A6J4PRH6</accession>
<organism evidence="3">
    <name type="scientific">uncultured Leptolyngbya sp</name>
    <dbReference type="NCBI Taxonomy" id="332963"/>
    <lineage>
        <taxon>Bacteria</taxon>
        <taxon>Bacillati</taxon>
        <taxon>Cyanobacteriota</taxon>
        <taxon>Cyanophyceae</taxon>
        <taxon>Leptolyngbyales</taxon>
        <taxon>Leptolyngbyaceae</taxon>
        <taxon>Leptolyngbya group</taxon>
        <taxon>Leptolyngbya</taxon>
        <taxon>environmental samples</taxon>
    </lineage>
</organism>
<dbReference type="InterPro" id="IPR036628">
    <property type="entry name" value="Clp_N_dom_sf"/>
</dbReference>
<feature type="domain" description="Clp R" evidence="2">
    <location>
        <begin position="6"/>
        <end position="32"/>
    </location>
</feature>
<sequence>MQPTNPNQFTEKAWEAIARTQELVKQAQHQQI</sequence>
<proteinExistence type="predicted"/>
<evidence type="ECO:0000256" key="1">
    <source>
        <dbReference type="PROSITE-ProRule" id="PRU01251"/>
    </source>
</evidence>
<dbReference type="PROSITE" id="PS51903">
    <property type="entry name" value="CLP_R"/>
    <property type="match status" value="1"/>
</dbReference>